<organism evidence="1 2">
    <name type="scientific">Zootermopsis nevadensis</name>
    <name type="common">Dampwood termite</name>
    <dbReference type="NCBI Taxonomy" id="136037"/>
    <lineage>
        <taxon>Eukaryota</taxon>
        <taxon>Metazoa</taxon>
        <taxon>Ecdysozoa</taxon>
        <taxon>Arthropoda</taxon>
        <taxon>Hexapoda</taxon>
        <taxon>Insecta</taxon>
        <taxon>Pterygota</taxon>
        <taxon>Neoptera</taxon>
        <taxon>Polyneoptera</taxon>
        <taxon>Dictyoptera</taxon>
        <taxon>Blattodea</taxon>
        <taxon>Blattoidea</taxon>
        <taxon>Termitoidae</taxon>
        <taxon>Termopsidae</taxon>
        <taxon>Zootermopsis</taxon>
    </lineage>
</organism>
<dbReference type="InParanoid" id="A0A067QQP3"/>
<dbReference type="EMBL" id="KK853081">
    <property type="protein sequence ID" value="KDR11685.1"/>
    <property type="molecule type" value="Genomic_DNA"/>
</dbReference>
<dbReference type="AlphaFoldDB" id="A0A067QQP3"/>
<dbReference type="Proteomes" id="UP000027135">
    <property type="component" value="Unassembled WGS sequence"/>
</dbReference>
<name>A0A067QQP3_ZOONE</name>
<evidence type="ECO:0000313" key="2">
    <source>
        <dbReference type="Proteomes" id="UP000027135"/>
    </source>
</evidence>
<proteinExistence type="predicted"/>
<sequence length="105" mass="12507">MYHTECPVIRWLAKHCRFIYDRTEQCLTPKSSKYVTAEKRRLIDEILQAHAQLKRDIVKTTDTETIIWKRHEDGRLTRIPVRSQRESEVVGSFAWRIVGEVTPRK</sequence>
<keyword evidence="2" id="KW-1185">Reference proteome</keyword>
<evidence type="ECO:0000313" key="1">
    <source>
        <dbReference type="EMBL" id="KDR11685.1"/>
    </source>
</evidence>
<gene>
    <name evidence="1" type="ORF">L798_14569</name>
</gene>
<accession>A0A067QQP3</accession>
<reference evidence="1 2" key="1">
    <citation type="journal article" date="2014" name="Nat. Commun.">
        <title>Molecular traces of alternative social organization in a termite genome.</title>
        <authorList>
            <person name="Terrapon N."/>
            <person name="Li C."/>
            <person name="Robertson H.M."/>
            <person name="Ji L."/>
            <person name="Meng X."/>
            <person name="Booth W."/>
            <person name="Chen Z."/>
            <person name="Childers C.P."/>
            <person name="Glastad K.M."/>
            <person name="Gokhale K."/>
            <person name="Gowin J."/>
            <person name="Gronenberg W."/>
            <person name="Hermansen R.A."/>
            <person name="Hu H."/>
            <person name="Hunt B.G."/>
            <person name="Huylmans A.K."/>
            <person name="Khalil S.M."/>
            <person name="Mitchell R.D."/>
            <person name="Munoz-Torres M.C."/>
            <person name="Mustard J.A."/>
            <person name="Pan H."/>
            <person name="Reese J.T."/>
            <person name="Scharf M.E."/>
            <person name="Sun F."/>
            <person name="Vogel H."/>
            <person name="Xiao J."/>
            <person name="Yang W."/>
            <person name="Yang Z."/>
            <person name="Yang Z."/>
            <person name="Zhou J."/>
            <person name="Zhu J."/>
            <person name="Brent C.S."/>
            <person name="Elsik C.G."/>
            <person name="Goodisman M.A."/>
            <person name="Liberles D.A."/>
            <person name="Roe R.M."/>
            <person name="Vargo E.L."/>
            <person name="Vilcinskas A."/>
            <person name="Wang J."/>
            <person name="Bornberg-Bauer E."/>
            <person name="Korb J."/>
            <person name="Zhang G."/>
            <person name="Liebig J."/>
        </authorList>
    </citation>
    <scope>NUCLEOTIDE SEQUENCE [LARGE SCALE GENOMIC DNA]</scope>
    <source>
        <tissue evidence="1">Whole organism</tissue>
    </source>
</reference>
<protein>
    <submittedName>
        <fullName evidence="1">Uncharacterized protein</fullName>
    </submittedName>
</protein>